<keyword evidence="2" id="KW-1185">Reference proteome</keyword>
<protein>
    <submittedName>
        <fullName evidence="1">Uncharacterized protein</fullName>
    </submittedName>
</protein>
<evidence type="ECO:0000313" key="1">
    <source>
        <dbReference type="EMBL" id="KAJ6355429.1"/>
    </source>
</evidence>
<sequence length="75" mass="8725">MVEPEEPKIVEATRSEAVVETSKKMNKSERTTREKDVLDKILAEQEIVHLQNSSCNKLYQEHVEGKEQEKLEEVQ</sequence>
<organism evidence="1 2">
    <name type="scientific">Salix suchowensis</name>
    <dbReference type="NCBI Taxonomy" id="1278906"/>
    <lineage>
        <taxon>Eukaryota</taxon>
        <taxon>Viridiplantae</taxon>
        <taxon>Streptophyta</taxon>
        <taxon>Embryophyta</taxon>
        <taxon>Tracheophyta</taxon>
        <taxon>Spermatophyta</taxon>
        <taxon>Magnoliopsida</taxon>
        <taxon>eudicotyledons</taxon>
        <taxon>Gunneridae</taxon>
        <taxon>Pentapetalae</taxon>
        <taxon>rosids</taxon>
        <taxon>fabids</taxon>
        <taxon>Malpighiales</taxon>
        <taxon>Salicaceae</taxon>
        <taxon>Saliceae</taxon>
        <taxon>Salix</taxon>
    </lineage>
</organism>
<gene>
    <name evidence="1" type="ORF">OIU77_005924</name>
</gene>
<dbReference type="EMBL" id="JAPFFI010000017">
    <property type="protein sequence ID" value="KAJ6355429.1"/>
    <property type="molecule type" value="Genomic_DNA"/>
</dbReference>
<evidence type="ECO:0000313" key="2">
    <source>
        <dbReference type="Proteomes" id="UP001141253"/>
    </source>
</evidence>
<proteinExistence type="predicted"/>
<dbReference type="Proteomes" id="UP001141253">
    <property type="component" value="Chromosome 18"/>
</dbReference>
<comment type="caution">
    <text evidence="1">The sequence shown here is derived from an EMBL/GenBank/DDBJ whole genome shotgun (WGS) entry which is preliminary data.</text>
</comment>
<accession>A0ABQ9ARA0</accession>
<name>A0ABQ9ARA0_9ROSI</name>
<reference evidence="1" key="2">
    <citation type="journal article" date="2023" name="Int. J. Mol. Sci.">
        <title>De Novo Assembly and Annotation of 11 Diverse Shrub Willow (Salix) Genomes Reveals Novel Gene Organization in Sex-Linked Regions.</title>
        <authorList>
            <person name="Hyden B."/>
            <person name="Feng K."/>
            <person name="Yates T.B."/>
            <person name="Jawdy S."/>
            <person name="Cereghino C."/>
            <person name="Smart L.B."/>
            <person name="Muchero W."/>
        </authorList>
    </citation>
    <scope>NUCLEOTIDE SEQUENCE</scope>
    <source>
        <tissue evidence="1">Shoot tip</tissue>
    </source>
</reference>
<reference evidence="1" key="1">
    <citation type="submission" date="2022-10" db="EMBL/GenBank/DDBJ databases">
        <authorList>
            <person name="Hyden B.L."/>
            <person name="Feng K."/>
            <person name="Yates T."/>
            <person name="Jawdy S."/>
            <person name="Smart L.B."/>
            <person name="Muchero W."/>
        </authorList>
    </citation>
    <scope>NUCLEOTIDE SEQUENCE</scope>
    <source>
        <tissue evidence="1">Shoot tip</tissue>
    </source>
</reference>